<keyword evidence="8" id="KW-0805">Transcription regulation</keyword>
<dbReference type="Pfam" id="PF01475">
    <property type="entry name" value="FUR"/>
    <property type="match status" value="1"/>
</dbReference>
<dbReference type="NCBIfam" id="NF045677">
    <property type="entry name" value="FeRespRegIrr"/>
    <property type="match status" value="1"/>
</dbReference>
<evidence type="ECO:0000256" key="4">
    <source>
        <dbReference type="ARBA" id="ARBA00022490"/>
    </source>
</evidence>
<evidence type="ECO:0000313" key="11">
    <source>
        <dbReference type="EMBL" id="SUU83886.1"/>
    </source>
</evidence>
<dbReference type="GO" id="GO:0045892">
    <property type="term" value="P:negative regulation of DNA-templated transcription"/>
    <property type="evidence" value="ECO:0007669"/>
    <property type="project" value="TreeGrafter"/>
</dbReference>
<dbReference type="GO" id="GO:1900376">
    <property type="term" value="P:regulation of secondary metabolite biosynthetic process"/>
    <property type="evidence" value="ECO:0007669"/>
    <property type="project" value="TreeGrafter"/>
</dbReference>
<dbReference type="PANTHER" id="PTHR33202:SF7">
    <property type="entry name" value="FERRIC UPTAKE REGULATION PROTEIN"/>
    <property type="match status" value="1"/>
</dbReference>
<sequence length="177" mass="20215">MKSIEYSISHIEHSRDTEALDYRRGDAGHTPTLTGCPWHDVNEMLQSVGLRPTRQRMALGWLLFGKGDRHLTAEMLYEEATLAKVPVSLATVYNTLNQLTEAGLLRQVSVDGTKTYFDTNVTSHHHFYLESNHELVDIPDQNLMLQQVPEVPEGYEIARLDMVVRLRKKQRTPRSTA</sequence>
<dbReference type="GO" id="GO:0008270">
    <property type="term" value="F:zinc ion binding"/>
    <property type="evidence" value="ECO:0007669"/>
    <property type="project" value="TreeGrafter"/>
</dbReference>
<evidence type="ECO:0000256" key="3">
    <source>
        <dbReference type="ARBA" id="ARBA00020910"/>
    </source>
</evidence>
<evidence type="ECO:0000256" key="1">
    <source>
        <dbReference type="ARBA" id="ARBA00004496"/>
    </source>
</evidence>
<dbReference type="InterPro" id="IPR002481">
    <property type="entry name" value="FUR"/>
</dbReference>
<dbReference type="CDD" id="cd07153">
    <property type="entry name" value="Fur_like"/>
    <property type="match status" value="1"/>
</dbReference>
<dbReference type="PANTHER" id="PTHR33202">
    <property type="entry name" value="ZINC UPTAKE REGULATION PROTEIN"/>
    <property type="match status" value="1"/>
</dbReference>
<dbReference type="SUPFAM" id="SSF46785">
    <property type="entry name" value="Winged helix' DNA-binding domain"/>
    <property type="match status" value="1"/>
</dbReference>
<keyword evidence="9" id="KW-0238">DNA-binding</keyword>
<gene>
    <name evidence="11" type="primary">fur_3</name>
    <name evidence="11" type="ORF">NCTC12722_01065</name>
</gene>
<keyword evidence="4" id="KW-0963">Cytoplasm</keyword>
<dbReference type="GO" id="GO:0005737">
    <property type="term" value="C:cytoplasm"/>
    <property type="evidence" value="ECO:0007669"/>
    <property type="project" value="UniProtKB-SubCell"/>
</dbReference>
<evidence type="ECO:0000256" key="6">
    <source>
        <dbReference type="ARBA" id="ARBA00022723"/>
    </source>
</evidence>
<dbReference type="NCBIfam" id="NF045678">
    <property type="entry name" value="TransRegIrrA"/>
    <property type="match status" value="1"/>
</dbReference>
<dbReference type="InterPro" id="IPR036388">
    <property type="entry name" value="WH-like_DNA-bd_sf"/>
</dbReference>
<protein>
    <recommendedName>
        <fullName evidence="3">Ferric uptake regulation protein</fullName>
    </recommendedName>
</protein>
<organism evidence="11 12">
    <name type="scientific">Afipia felis</name>
    <name type="common">Cat scratch disease bacillus</name>
    <dbReference type="NCBI Taxonomy" id="1035"/>
    <lineage>
        <taxon>Bacteria</taxon>
        <taxon>Pseudomonadati</taxon>
        <taxon>Pseudomonadota</taxon>
        <taxon>Alphaproteobacteria</taxon>
        <taxon>Hyphomicrobiales</taxon>
        <taxon>Nitrobacteraceae</taxon>
        <taxon>Afipia</taxon>
    </lineage>
</organism>
<dbReference type="GO" id="GO:0000976">
    <property type="term" value="F:transcription cis-regulatory region binding"/>
    <property type="evidence" value="ECO:0007669"/>
    <property type="project" value="TreeGrafter"/>
</dbReference>
<dbReference type="Gene3D" id="1.10.10.10">
    <property type="entry name" value="Winged helix-like DNA-binding domain superfamily/Winged helix DNA-binding domain"/>
    <property type="match status" value="1"/>
</dbReference>
<evidence type="ECO:0000256" key="10">
    <source>
        <dbReference type="ARBA" id="ARBA00023163"/>
    </source>
</evidence>
<reference evidence="11 12" key="1">
    <citation type="submission" date="2018-06" db="EMBL/GenBank/DDBJ databases">
        <authorList>
            <consortium name="Pathogen Informatics"/>
            <person name="Doyle S."/>
        </authorList>
    </citation>
    <scope>NUCLEOTIDE SEQUENCE [LARGE SCALE GENOMIC DNA]</scope>
    <source>
        <strain evidence="11 12">NCTC12722</strain>
    </source>
</reference>
<evidence type="ECO:0000256" key="7">
    <source>
        <dbReference type="ARBA" id="ARBA00022833"/>
    </source>
</evidence>
<evidence type="ECO:0000256" key="2">
    <source>
        <dbReference type="ARBA" id="ARBA00007957"/>
    </source>
</evidence>
<dbReference type="Proteomes" id="UP000254343">
    <property type="component" value="Unassembled WGS sequence"/>
</dbReference>
<dbReference type="FunFam" id="1.10.10.10:FF:000007">
    <property type="entry name" value="Ferric uptake regulation protein"/>
    <property type="match status" value="1"/>
</dbReference>
<keyword evidence="6" id="KW-0479">Metal-binding</keyword>
<evidence type="ECO:0000256" key="5">
    <source>
        <dbReference type="ARBA" id="ARBA00022491"/>
    </source>
</evidence>
<keyword evidence="5" id="KW-0678">Repressor</keyword>
<dbReference type="AlphaFoldDB" id="A0A380W4T9"/>
<evidence type="ECO:0000256" key="9">
    <source>
        <dbReference type="ARBA" id="ARBA00023125"/>
    </source>
</evidence>
<dbReference type="EMBL" id="UIGB01000001">
    <property type="protein sequence ID" value="SUU83886.1"/>
    <property type="molecule type" value="Genomic_DNA"/>
</dbReference>
<comment type="similarity">
    <text evidence="2">Belongs to the Fur family.</text>
</comment>
<keyword evidence="10" id="KW-0804">Transcription</keyword>
<comment type="subcellular location">
    <subcellularLocation>
        <location evidence="1">Cytoplasm</location>
    </subcellularLocation>
</comment>
<name>A0A380W4T9_AFIFE</name>
<evidence type="ECO:0000256" key="8">
    <source>
        <dbReference type="ARBA" id="ARBA00023015"/>
    </source>
</evidence>
<proteinExistence type="inferred from homology"/>
<dbReference type="GO" id="GO:0003700">
    <property type="term" value="F:DNA-binding transcription factor activity"/>
    <property type="evidence" value="ECO:0007669"/>
    <property type="project" value="InterPro"/>
</dbReference>
<evidence type="ECO:0000313" key="12">
    <source>
        <dbReference type="Proteomes" id="UP000254343"/>
    </source>
</evidence>
<keyword evidence="7" id="KW-0862">Zinc</keyword>
<accession>A0A380W4T9</accession>
<dbReference type="InterPro" id="IPR036390">
    <property type="entry name" value="WH_DNA-bd_sf"/>
</dbReference>